<dbReference type="Pfam" id="PF13342">
    <property type="entry name" value="Toprim_Crpt"/>
    <property type="match status" value="2"/>
</dbReference>
<reference evidence="5 6" key="1">
    <citation type="submission" date="2012-01" db="EMBL/GenBank/DDBJ databases">
        <title>Complete sequence of Desulfotomaculum gibsoniae DSM 7213.</title>
        <authorList>
            <consortium name="US DOE Joint Genome Institute"/>
            <person name="Lucas S."/>
            <person name="Han J."/>
            <person name="Lapidus A."/>
            <person name="Cheng J.-F."/>
            <person name="Goodwin L."/>
            <person name="Pitluck S."/>
            <person name="Peters L."/>
            <person name="Ovchinnikova G."/>
            <person name="Teshima H."/>
            <person name="Detter J.C."/>
            <person name="Han C."/>
            <person name="Tapia R."/>
            <person name="Land M."/>
            <person name="Hauser L."/>
            <person name="Kyrpides N."/>
            <person name="Ivanova N."/>
            <person name="Pagani I."/>
            <person name="Parshina S."/>
            <person name="Plugge C."/>
            <person name="Muyzer G."/>
            <person name="Kuever J."/>
            <person name="Ivanova A."/>
            <person name="Nazina T."/>
            <person name="Klenk H.-P."/>
            <person name="Brambilla E."/>
            <person name="Spring S."/>
            <person name="Stams A.F."/>
            <person name="Woyke T."/>
        </authorList>
    </citation>
    <scope>NUCLEOTIDE SEQUENCE [LARGE SCALE GENOMIC DNA]</scope>
    <source>
        <strain evidence="5 6">DSM 7213</strain>
    </source>
</reference>
<dbReference type="GO" id="GO:0006281">
    <property type="term" value="P:DNA repair"/>
    <property type="evidence" value="ECO:0007669"/>
    <property type="project" value="TreeGrafter"/>
</dbReference>
<keyword evidence="1" id="KW-0799">Topoisomerase</keyword>
<dbReference type="PROSITE" id="PS52039">
    <property type="entry name" value="TOPO_IA_2"/>
    <property type="match status" value="1"/>
</dbReference>
<keyword evidence="3 5" id="KW-0413">Isomerase</keyword>
<dbReference type="InterPro" id="IPR013826">
    <property type="entry name" value="Topo_IA_cen_sub3"/>
</dbReference>
<accession>R4KED7</accession>
<dbReference type="AlphaFoldDB" id="R4KED7"/>
<dbReference type="GO" id="GO:0003917">
    <property type="term" value="F:DNA topoisomerase type I (single strand cut, ATP-independent) activity"/>
    <property type="evidence" value="ECO:0007669"/>
    <property type="project" value="InterPro"/>
</dbReference>
<dbReference type="InterPro" id="IPR013497">
    <property type="entry name" value="Topo_IA_cen"/>
</dbReference>
<dbReference type="GO" id="GO:0006310">
    <property type="term" value="P:DNA recombination"/>
    <property type="evidence" value="ECO:0007669"/>
    <property type="project" value="TreeGrafter"/>
</dbReference>
<keyword evidence="6" id="KW-1185">Reference proteome</keyword>
<dbReference type="GO" id="GO:0043597">
    <property type="term" value="C:cytoplasmic replication fork"/>
    <property type="evidence" value="ECO:0007669"/>
    <property type="project" value="TreeGrafter"/>
</dbReference>
<dbReference type="KEGG" id="dgi:Desgi_1465"/>
<dbReference type="eggNOG" id="COG0550">
    <property type="taxonomic scope" value="Bacteria"/>
</dbReference>
<dbReference type="Pfam" id="PF01131">
    <property type="entry name" value="Topoisom_bac"/>
    <property type="match status" value="1"/>
</dbReference>
<dbReference type="CDD" id="cd00186">
    <property type="entry name" value="TOP1Ac"/>
    <property type="match status" value="1"/>
</dbReference>
<dbReference type="STRING" id="767817.Desgi_1465"/>
<evidence type="ECO:0000256" key="3">
    <source>
        <dbReference type="ARBA" id="ARBA00023235"/>
    </source>
</evidence>
<dbReference type="InterPro" id="IPR000380">
    <property type="entry name" value="Topo_IA"/>
</dbReference>
<dbReference type="HOGENOM" id="CLU_498361_0_0_9"/>
<dbReference type="InterPro" id="IPR013824">
    <property type="entry name" value="Topo_IA_cen_sub1"/>
</dbReference>
<dbReference type="InterPro" id="IPR025589">
    <property type="entry name" value="Toprim_C_rpt"/>
</dbReference>
<dbReference type="PROSITE" id="PS00396">
    <property type="entry name" value="TOPO_IA_1"/>
    <property type="match status" value="1"/>
</dbReference>
<dbReference type="InterPro" id="IPR023406">
    <property type="entry name" value="Topo_IA_AS"/>
</dbReference>
<dbReference type="InterPro" id="IPR023405">
    <property type="entry name" value="Topo_IA_core_domain"/>
</dbReference>
<dbReference type="PRINTS" id="PR00417">
    <property type="entry name" value="PRTPISMRASEI"/>
</dbReference>
<dbReference type="GO" id="GO:0003677">
    <property type="term" value="F:DNA binding"/>
    <property type="evidence" value="ECO:0007669"/>
    <property type="project" value="UniProtKB-KW"/>
</dbReference>
<evidence type="ECO:0000256" key="2">
    <source>
        <dbReference type="ARBA" id="ARBA00023125"/>
    </source>
</evidence>
<dbReference type="PANTHER" id="PTHR11390:SF21">
    <property type="entry name" value="DNA TOPOISOMERASE 3-ALPHA"/>
    <property type="match status" value="1"/>
</dbReference>
<dbReference type="GO" id="GO:0006265">
    <property type="term" value="P:DNA topological change"/>
    <property type="evidence" value="ECO:0007669"/>
    <property type="project" value="InterPro"/>
</dbReference>
<dbReference type="Gene3D" id="1.10.290.10">
    <property type="entry name" value="Topoisomerase I, domain 4"/>
    <property type="match status" value="1"/>
</dbReference>
<dbReference type="Gene3D" id="1.10.460.10">
    <property type="entry name" value="Topoisomerase I, domain 2"/>
    <property type="match status" value="1"/>
</dbReference>
<dbReference type="InterPro" id="IPR003602">
    <property type="entry name" value="Topo_IA_DNA-bd_dom"/>
</dbReference>
<keyword evidence="2" id="KW-0238">DNA-binding</keyword>
<protein>
    <submittedName>
        <fullName evidence="5">Topoisomerase IA</fullName>
    </submittedName>
</protein>
<dbReference type="EMBL" id="CP003273">
    <property type="protein sequence ID" value="AGL00959.1"/>
    <property type="molecule type" value="Genomic_DNA"/>
</dbReference>
<organism evidence="5 6">
    <name type="scientific">Desulfoscipio gibsoniae DSM 7213</name>
    <dbReference type="NCBI Taxonomy" id="767817"/>
    <lineage>
        <taxon>Bacteria</taxon>
        <taxon>Bacillati</taxon>
        <taxon>Bacillota</taxon>
        <taxon>Clostridia</taxon>
        <taxon>Eubacteriales</taxon>
        <taxon>Desulfallaceae</taxon>
        <taxon>Desulfoscipio</taxon>
    </lineage>
</organism>
<dbReference type="SMART" id="SM00437">
    <property type="entry name" value="TOP1Ac"/>
    <property type="match status" value="1"/>
</dbReference>
<proteinExistence type="predicted"/>
<feature type="domain" description="Topo IA-type catalytic" evidence="4">
    <location>
        <begin position="1"/>
        <end position="341"/>
    </location>
</feature>
<sequence>MVIRQFEQVLWGVEEKEVAELLPLLFNLNDLQKEANKKYGLAAAKTLELAQSLYEARKLLTYPRTDSHHLTRELAKTIPGRLSALASVTEYEPYTITARAANSPGKRYVDDGKVSDHTALISTNIKPVLDNLPPNERKIYDLVARRFLAIFFPPARYKQTKVITETTGETFLTTGKMELDKGWKTVYESVKNDLDEGEDTGVIPELTRGEQVQTTKTEIREKETRPPKRYTEASLLAFMEGAGRLLEDRELKAAMKEHGLGTPATRAAIIECLLKVGYIERHKKTLVPTAKGETLIDLVPEIIKNPELTGQWEKTLADIEAGTAEPGEFMNGIKQLTANIVELARSQIASNQVQTRREALGSCLLCGKAVIEGKKGYCCSGYKEGCKFIIWKEIAGKSITQSQAKTLLKKGKTGVIKGFTSKAGKKFDAALKINNGKVEFLFTDNNSGKKVSLGQCPLCGKEVTETPKSYSCTGYKEGCKFVIWKEIAGKRISVQQAQRLLTRGKTALIKGFKSKAGKSFDAVLALGQDGKIKFQFISKE</sequence>
<evidence type="ECO:0000313" key="6">
    <source>
        <dbReference type="Proteomes" id="UP000013520"/>
    </source>
</evidence>
<name>R4KED7_9FIRM</name>
<evidence type="ECO:0000313" key="5">
    <source>
        <dbReference type="EMBL" id="AGL00959.1"/>
    </source>
</evidence>
<evidence type="ECO:0000259" key="4">
    <source>
        <dbReference type="PROSITE" id="PS52039"/>
    </source>
</evidence>
<dbReference type="PANTHER" id="PTHR11390">
    <property type="entry name" value="PROKARYOTIC DNA TOPOISOMERASE"/>
    <property type="match status" value="1"/>
</dbReference>
<dbReference type="Proteomes" id="UP000013520">
    <property type="component" value="Chromosome"/>
</dbReference>
<dbReference type="RefSeq" id="WP_006522750.1">
    <property type="nucleotide sequence ID" value="NC_021184.1"/>
</dbReference>
<evidence type="ECO:0000256" key="1">
    <source>
        <dbReference type="ARBA" id="ARBA00023029"/>
    </source>
</evidence>
<gene>
    <name evidence="5" type="ORF">Desgi_1465</name>
</gene>
<dbReference type="SUPFAM" id="SSF56712">
    <property type="entry name" value="Prokaryotic type I DNA topoisomerase"/>
    <property type="match status" value="1"/>
</dbReference>